<evidence type="ECO:0000256" key="1">
    <source>
        <dbReference type="ARBA" id="ARBA00023015"/>
    </source>
</evidence>
<dbReference type="SUPFAM" id="SSF46689">
    <property type="entry name" value="Homeodomain-like"/>
    <property type="match status" value="2"/>
</dbReference>
<evidence type="ECO:0000256" key="2">
    <source>
        <dbReference type="ARBA" id="ARBA00023125"/>
    </source>
</evidence>
<dbReference type="PANTHER" id="PTHR46796">
    <property type="entry name" value="HTH-TYPE TRANSCRIPTIONAL ACTIVATOR RHAS-RELATED"/>
    <property type="match status" value="1"/>
</dbReference>
<dbReference type="PROSITE" id="PS01124">
    <property type="entry name" value="HTH_ARAC_FAMILY_2"/>
    <property type="match status" value="1"/>
</dbReference>
<dbReference type="GO" id="GO:0003700">
    <property type="term" value="F:DNA-binding transcription factor activity"/>
    <property type="evidence" value="ECO:0007669"/>
    <property type="project" value="InterPro"/>
</dbReference>
<evidence type="ECO:0000313" key="5">
    <source>
        <dbReference type="EMBL" id="NGN69532.1"/>
    </source>
</evidence>
<evidence type="ECO:0000313" key="6">
    <source>
        <dbReference type="Proteomes" id="UP000481583"/>
    </source>
</evidence>
<proteinExistence type="predicted"/>
<keyword evidence="1" id="KW-0805">Transcription regulation</keyword>
<dbReference type="EMBL" id="JAAKZV010000306">
    <property type="protein sequence ID" value="NGN69532.1"/>
    <property type="molecule type" value="Genomic_DNA"/>
</dbReference>
<dbReference type="Pfam" id="PF02311">
    <property type="entry name" value="AraC_binding"/>
    <property type="match status" value="1"/>
</dbReference>
<dbReference type="Proteomes" id="UP000481583">
    <property type="component" value="Unassembled WGS sequence"/>
</dbReference>
<reference evidence="5 6" key="1">
    <citation type="submission" date="2020-02" db="EMBL/GenBank/DDBJ databases">
        <title>Whole-genome analyses of novel actinobacteria.</title>
        <authorList>
            <person name="Sahin N."/>
        </authorList>
    </citation>
    <scope>NUCLEOTIDE SEQUENCE [LARGE SCALE GENOMIC DNA]</scope>
    <source>
        <strain evidence="5 6">A7024</strain>
    </source>
</reference>
<dbReference type="InterPro" id="IPR003313">
    <property type="entry name" value="AraC-bd"/>
</dbReference>
<keyword evidence="2" id="KW-0238">DNA-binding</keyword>
<sequence length="275" mass="29507">MSGADWATYWRDPVRPVEAMRAHYVEHVFHKHSHDAYSFGVTEEGAQRFACRGGQHTSAAGLVMTFNPDDPHDGESAAELGFTYRIVHIGPDVVRELLAEQGAGGELPLFPDPVHHDPVLRRAVVGLHEALAGGAGALVREERLMAAVTAMVRRRAKGARPAAVVSAGRVQARRAAEVLRVSVAEDLTAEDLTRAAGAGSRFALYRAFKAEYGMAPSDYQRLLRLRAARRAIVAGSSAADAAAVSGFADQAHFHRWFVRSYGVTPGAYAKAAAAA</sequence>
<dbReference type="InterPro" id="IPR050204">
    <property type="entry name" value="AraC_XylS_family_regulators"/>
</dbReference>
<dbReference type="PANTHER" id="PTHR46796:SF2">
    <property type="entry name" value="TRANSCRIPTIONAL REGULATORY PROTEIN"/>
    <property type="match status" value="1"/>
</dbReference>
<dbReference type="InterPro" id="IPR009057">
    <property type="entry name" value="Homeodomain-like_sf"/>
</dbReference>
<dbReference type="RefSeq" id="WP_165244559.1">
    <property type="nucleotide sequence ID" value="NZ_JAAKZV010000306.1"/>
</dbReference>
<dbReference type="InterPro" id="IPR037923">
    <property type="entry name" value="HTH-like"/>
</dbReference>
<accession>A0A6G4UBZ2</accession>
<evidence type="ECO:0000259" key="4">
    <source>
        <dbReference type="PROSITE" id="PS01124"/>
    </source>
</evidence>
<protein>
    <submittedName>
        <fullName evidence="5">AraC family transcriptional regulator</fullName>
    </submittedName>
</protein>
<gene>
    <name evidence="5" type="ORF">G5C51_37305</name>
</gene>
<dbReference type="SMART" id="SM00342">
    <property type="entry name" value="HTH_ARAC"/>
    <property type="match status" value="1"/>
</dbReference>
<dbReference type="InterPro" id="IPR018060">
    <property type="entry name" value="HTH_AraC"/>
</dbReference>
<dbReference type="Gene3D" id="1.10.10.60">
    <property type="entry name" value="Homeodomain-like"/>
    <property type="match status" value="1"/>
</dbReference>
<evidence type="ECO:0000256" key="3">
    <source>
        <dbReference type="ARBA" id="ARBA00023163"/>
    </source>
</evidence>
<comment type="caution">
    <text evidence="5">The sequence shown here is derived from an EMBL/GenBank/DDBJ whole genome shotgun (WGS) entry which is preliminary data.</text>
</comment>
<dbReference type="AlphaFoldDB" id="A0A6G4UBZ2"/>
<dbReference type="GO" id="GO:0043565">
    <property type="term" value="F:sequence-specific DNA binding"/>
    <property type="evidence" value="ECO:0007669"/>
    <property type="project" value="InterPro"/>
</dbReference>
<dbReference type="SUPFAM" id="SSF51215">
    <property type="entry name" value="Regulatory protein AraC"/>
    <property type="match status" value="1"/>
</dbReference>
<dbReference type="Pfam" id="PF12833">
    <property type="entry name" value="HTH_18"/>
    <property type="match status" value="1"/>
</dbReference>
<keyword evidence="6" id="KW-1185">Reference proteome</keyword>
<feature type="domain" description="HTH araC/xylS-type" evidence="4">
    <location>
        <begin position="173"/>
        <end position="271"/>
    </location>
</feature>
<keyword evidence="3" id="KW-0804">Transcription</keyword>
<name>A0A6G4UBZ2_9ACTN</name>
<organism evidence="5 6">
    <name type="scientific">Streptomyces coryli</name>
    <dbReference type="NCBI Taxonomy" id="1128680"/>
    <lineage>
        <taxon>Bacteria</taxon>
        <taxon>Bacillati</taxon>
        <taxon>Actinomycetota</taxon>
        <taxon>Actinomycetes</taxon>
        <taxon>Kitasatosporales</taxon>
        <taxon>Streptomycetaceae</taxon>
        <taxon>Streptomyces</taxon>
    </lineage>
</organism>